<feature type="compositionally biased region" description="Low complexity" evidence="1">
    <location>
        <begin position="79"/>
        <end position="107"/>
    </location>
</feature>
<evidence type="ECO:0000313" key="3">
    <source>
        <dbReference type="Proteomes" id="UP001157418"/>
    </source>
</evidence>
<comment type="caution">
    <text evidence="2">The sequence shown here is derived from an EMBL/GenBank/DDBJ whole genome shotgun (WGS) entry which is preliminary data.</text>
</comment>
<reference evidence="2 3" key="1">
    <citation type="submission" date="2022-01" db="EMBL/GenBank/DDBJ databases">
        <authorList>
            <person name="Xiong W."/>
            <person name="Schranz E."/>
        </authorList>
    </citation>
    <scope>NUCLEOTIDE SEQUENCE [LARGE SCALE GENOMIC DNA]</scope>
</reference>
<name>A0AAU9LVJ8_9ASTR</name>
<proteinExistence type="predicted"/>
<protein>
    <submittedName>
        <fullName evidence="2">Uncharacterized protein</fullName>
    </submittedName>
</protein>
<sequence length="120" mass="13056">MADNSDSYRRLWLAHIKKNAPASFDPATETLTHHLCDSTNPTTNLRWHAADGGGQPPDDSGDAAIGKEMEMEEGGSNPPSTAAATAKSQQLLSSSAAPSSMASAQRRLWVRTRQRWRIPR</sequence>
<feature type="region of interest" description="Disordered" evidence="1">
    <location>
        <begin position="45"/>
        <end position="120"/>
    </location>
</feature>
<dbReference type="EMBL" id="CAKMRJ010000113">
    <property type="protein sequence ID" value="CAH1418422.1"/>
    <property type="molecule type" value="Genomic_DNA"/>
</dbReference>
<organism evidence="2 3">
    <name type="scientific">Lactuca virosa</name>
    <dbReference type="NCBI Taxonomy" id="75947"/>
    <lineage>
        <taxon>Eukaryota</taxon>
        <taxon>Viridiplantae</taxon>
        <taxon>Streptophyta</taxon>
        <taxon>Embryophyta</taxon>
        <taxon>Tracheophyta</taxon>
        <taxon>Spermatophyta</taxon>
        <taxon>Magnoliopsida</taxon>
        <taxon>eudicotyledons</taxon>
        <taxon>Gunneridae</taxon>
        <taxon>Pentapetalae</taxon>
        <taxon>asterids</taxon>
        <taxon>campanulids</taxon>
        <taxon>Asterales</taxon>
        <taxon>Asteraceae</taxon>
        <taxon>Cichorioideae</taxon>
        <taxon>Cichorieae</taxon>
        <taxon>Lactucinae</taxon>
        <taxon>Lactuca</taxon>
    </lineage>
</organism>
<evidence type="ECO:0000256" key="1">
    <source>
        <dbReference type="SAM" id="MobiDB-lite"/>
    </source>
</evidence>
<dbReference type="Proteomes" id="UP001157418">
    <property type="component" value="Unassembled WGS sequence"/>
</dbReference>
<keyword evidence="3" id="KW-1185">Reference proteome</keyword>
<feature type="compositionally biased region" description="Basic residues" evidence="1">
    <location>
        <begin position="108"/>
        <end position="120"/>
    </location>
</feature>
<evidence type="ECO:0000313" key="2">
    <source>
        <dbReference type="EMBL" id="CAH1418422.1"/>
    </source>
</evidence>
<gene>
    <name evidence="2" type="ORF">LVIROSA_LOCUS6014</name>
</gene>
<dbReference type="AlphaFoldDB" id="A0AAU9LVJ8"/>
<accession>A0AAU9LVJ8</accession>